<dbReference type="InterPro" id="IPR025184">
    <property type="entry name" value="AadA_C"/>
</dbReference>
<sequence>MREQIYLDSIVNLFIEEMQDNLVGVYLHGSMAMGCFNPMQSDIDLLIICKKKESNETYKRIAGKLLKIEESLPNKSGIELSIVLESFLINFVYPTPFEFHYSAFHREKYKRDENYLCGGFEDEDLAAHFAVTYNRGIRLYGKPIKEVFKPIDRQIFIHSIKFDIEGASKGITDNTEYYVLNLCRFLFFLKEDNISSKREGGQWAVRVLPSKYIELVNQCLSKYNGEIANLELENQLLLDFANYMINEIEKLI</sequence>
<evidence type="ECO:0000313" key="5">
    <source>
        <dbReference type="Proteomes" id="UP000749471"/>
    </source>
</evidence>
<keyword evidence="1" id="KW-0808">Transferase</keyword>
<protein>
    <submittedName>
        <fullName evidence="4">DUF4111 domain-containing protein</fullName>
    </submittedName>
</protein>
<feature type="domain" description="Adenylyltransferase AadA C-terminal" evidence="2">
    <location>
        <begin position="146"/>
        <end position="246"/>
    </location>
</feature>
<proteinExistence type="predicted"/>
<evidence type="ECO:0000256" key="1">
    <source>
        <dbReference type="ARBA" id="ARBA00022679"/>
    </source>
</evidence>
<dbReference type="Pfam" id="PF18765">
    <property type="entry name" value="Polbeta"/>
    <property type="match status" value="1"/>
</dbReference>
<dbReference type="Pfam" id="PF13427">
    <property type="entry name" value="AadA_C"/>
    <property type="match status" value="1"/>
</dbReference>
<dbReference type="InterPro" id="IPR024172">
    <property type="entry name" value="AadA/Aad9"/>
</dbReference>
<evidence type="ECO:0000259" key="2">
    <source>
        <dbReference type="Pfam" id="PF13427"/>
    </source>
</evidence>
<evidence type="ECO:0000259" key="3">
    <source>
        <dbReference type="Pfam" id="PF18765"/>
    </source>
</evidence>
<organism evidence="4 5">
    <name type="scientific">Tissierella simiarum</name>
    <dbReference type="NCBI Taxonomy" id="2841534"/>
    <lineage>
        <taxon>Bacteria</taxon>
        <taxon>Bacillati</taxon>
        <taxon>Bacillota</taxon>
        <taxon>Tissierellia</taxon>
        <taxon>Tissierellales</taxon>
        <taxon>Tissierellaceae</taxon>
        <taxon>Tissierella</taxon>
    </lineage>
</organism>
<dbReference type="RefSeq" id="WP_216520071.1">
    <property type="nucleotide sequence ID" value="NZ_JAHLPM010000009.1"/>
</dbReference>
<feature type="domain" description="Polymerase beta nucleotidyltransferase" evidence="3">
    <location>
        <begin position="18"/>
        <end position="68"/>
    </location>
</feature>
<accession>A0ABS6E758</accession>
<dbReference type="EMBL" id="JAHLPM010000009">
    <property type="protein sequence ID" value="MBU5438749.1"/>
    <property type="molecule type" value="Genomic_DNA"/>
</dbReference>
<dbReference type="CDD" id="cd05403">
    <property type="entry name" value="NT_KNTase_like"/>
    <property type="match status" value="1"/>
</dbReference>
<dbReference type="InterPro" id="IPR041633">
    <property type="entry name" value="Polbeta"/>
</dbReference>
<keyword evidence="5" id="KW-1185">Reference proteome</keyword>
<gene>
    <name evidence="4" type="ORF">KQI42_12045</name>
</gene>
<evidence type="ECO:0000313" key="4">
    <source>
        <dbReference type="EMBL" id="MBU5438749.1"/>
    </source>
</evidence>
<comment type="caution">
    <text evidence="4">The sequence shown here is derived from an EMBL/GenBank/DDBJ whole genome shotgun (WGS) entry which is preliminary data.</text>
</comment>
<reference evidence="4 5" key="1">
    <citation type="submission" date="2021-06" db="EMBL/GenBank/DDBJ databases">
        <authorList>
            <person name="Sun Q."/>
            <person name="Li D."/>
        </authorList>
    </citation>
    <scope>NUCLEOTIDE SEQUENCE [LARGE SCALE GENOMIC DNA]</scope>
    <source>
        <strain evidence="4 5">MSJ-40</strain>
    </source>
</reference>
<dbReference type="PIRSF" id="PIRSF000819">
    <property type="entry name" value="Streptomycin_3-adenylyltransf"/>
    <property type="match status" value="1"/>
</dbReference>
<dbReference type="Proteomes" id="UP000749471">
    <property type="component" value="Unassembled WGS sequence"/>
</dbReference>
<dbReference type="PROSITE" id="PS51257">
    <property type="entry name" value="PROKAR_LIPOPROTEIN"/>
    <property type="match status" value="1"/>
</dbReference>
<name>A0ABS6E758_9FIRM</name>